<organism evidence="4 5">
    <name type="scientific">Iris pallida</name>
    <name type="common">Sweet iris</name>
    <dbReference type="NCBI Taxonomy" id="29817"/>
    <lineage>
        <taxon>Eukaryota</taxon>
        <taxon>Viridiplantae</taxon>
        <taxon>Streptophyta</taxon>
        <taxon>Embryophyta</taxon>
        <taxon>Tracheophyta</taxon>
        <taxon>Spermatophyta</taxon>
        <taxon>Magnoliopsida</taxon>
        <taxon>Liliopsida</taxon>
        <taxon>Asparagales</taxon>
        <taxon>Iridaceae</taxon>
        <taxon>Iridoideae</taxon>
        <taxon>Irideae</taxon>
        <taxon>Iris</taxon>
    </lineage>
</organism>
<dbReference type="Proteomes" id="UP001140949">
    <property type="component" value="Unassembled WGS sequence"/>
</dbReference>
<dbReference type="Pfam" id="PF00646">
    <property type="entry name" value="F-box"/>
    <property type="match status" value="1"/>
</dbReference>
<evidence type="ECO:0000256" key="2">
    <source>
        <dbReference type="ARBA" id="ARBA00022737"/>
    </source>
</evidence>
<dbReference type="Pfam" id="PF25210">
    <property type="entry name" value="Kelch_FKB95"/>
    <property type="match status" value="1"/>
</dbReference>
<evidence type="ECO:0000313" key="5">
    <source>
        <dbReference type="Proteomes" id="UP001140949"/>
    </source>
</evidence>
<evidence type="ECO:0000259" key="3">
    <source>
        <dbReference type="SMART" id="SM00256"/>
    </source>
</evidence>
<evidence type="ECO:0000313" key="4">
    <source>
        <dbReference type="EMBL" id="KAJ6815336.1"/>
    </source>
</evidence>
<dbReference type="EMBL" id="JANAVB010029020">
    <property type="protein sequence ID" value="KAJ6815336.1"/>
    <property type="molecule type" value="Genomic_DNA"/>
</dbReference>
<name>A0AAX6FG37_IRIPA</name>
<reference evidence="4" key="1">
    <citation type="journal article" date="2023" name="GigaByte">
        <title>Genome assembly of the bearded iris, Iris pallida Lam.</title>
        <authorList>
            <person name="Bruccoleri R.E."/>
            <person name="Oakeley E.J."/>
            <person name="Faust A.M.E."/>
            <person name="Altorfer M."/>
            <person name="Dessus-Babus S."/>
            <person name="Burckhardt D."/>
            <person name="Oertli M."/>
            <person name="Naumann U."/>
            <person name="Petersen F."/>
            <person name="Wong J."/>
        </authorList>
    </citation>
    <scope>NUCLEOTIDE SEQUENCE</scope>
    <source>
        <strain evidence="4">GSM-AAB239-AS_SAM_17_03QT</strain>
    </source>
</reference>
<comment type="caution">
    <text evidence="4">The sequence shown here is derived from an EMBL/GenBank/DDBJ whole genome shotgun (WGS) entry which is preliminary data.</text>
</comment>
<dbReference type="Gene3D" id="1.20.1280.50">
    <property type="match status" value="1"/>
</dbReference>
<protein>
    <submittedName>
        <fullName evidence="4">Disease resistance proteinisoform X1</fullName>
    </submittedName>
</protein>
<sequence>MQRVRISSQQSPVQRLGHPQMTLSPRFRLASSMTPSSSFRLWSPPPESRGPLIPGLPDDVALNCLLRLPVDTHAACRSVCLRWRLLLSDKEHFFTQRKALGLSDPFLFTFAFHRCTGKIQWLVLDLARHSWHPIPAMPCRGKVCPHGFGCIAFPLDGSLMVCGGLVSDLDCPLHLVLKYSVLKNKWTVTARMHTARSFFASGVIDGRVYVAGGYSADQFELSSAEVFDPVRGDWKPVASMGANMACYDSAVLGRKLYVTEGWMWPFLASPIGQVYDPKNDSWAPMAVGMREGWTGPSVVVGSRLFVVSEREGMRVKVYDADSDCWDIVGGSSVPERIRKPYAVSANGNRIYVVGRGLRVAVGHVQKSEFGDGNGNRNGNGRERFCIQWQEIDAPAPRVYGDLTPSSTRIVFA</sequence>
<feature type="domain" description="F-box" evidence="3">
    <location>
        <begin position="56"/>
        <end position="96"/>
    </location>
</feature>
<dbReference type="AlphaFoldDB" id="A0AAX6FG37"/>
<dbReference type="InterPro" id="IPR006652">
    <property type="entry name" value="Kelch_1"/>
</dbReference>
<keyword evidence="1" id="KW-0880">Kelch repeat</keyword>
<dbReference type="PANTHER" id="PTHR46344">
    <property type="entry name" value="OS02G0202900 PROTEIN"/>
    <property type="match status" value="1"/>
</dbReference>
<dbReference type="InterPro" id="IPR001810">
    <property type="entry name" value="F-box_dom"/>
</dbReference>
<gene>
    <name evidence="4" type="ORF">M6B38_134435</name>
</gene>
<dbReference type="SUPFAM" id="SSF81383">
    <property type="entry name" value="F-box domain"/>
    <property type="match status" value="1"/>
</dbReference>
<keyword evidence="5" id="KW-1185">Reference proteome</keyword>
<dbReference type="Gene3D" id="2.120.10.80">
    <property type="entry name" value="Kelch-type beta propeller"/>
    <property type="match status" value="1"/>
</dbReference>
<dbReference type="SMART" id="SM00256">
    <property type="entry name" value="FBOX"/>
    <property type="match status" value="1"/>
</dbReference>
<dbReference type="SMART" id="SM00612">
    <property type="entry name" value="Kelch"/>
    <property type="match status" value="2"/>
</dbReference>
<evidence type="ECO:0000256" key="1">
    <source>
        <dbReference type="ARBA" id="ARBA00022441"/>
    </source>
</evidence>
<dbReference type="InterPro" id="IPR057499">
    <property type="entry name" value="Kelch_FKB95"/>
</dbReference>
<keyword evidence="2" id="KW-0677">Repeat</keyword>
<dbReference type="PANTHER" id="PTHR46344:SF4">
    <property type="entry name" value="OS07G0153400 PROTEIN"/>
    <property type="match status" value="1"/>
</dbReference>
<dbReference type="InterPro" id="IPR036047">
    <property type="entry name" value="F-box-like_dom_sf"/>
</dbReference>
<dbReference type="InterPro" id="IPR015915">
    <property type="entry name" value="Kelch-typ_b-propeller"/>
</dbReference>
<reference evidence="4" key="2">
    <citation type="submission" date="2023-04" db="EMBL/GenBank/DDBJ databases">
        <authorList>
            <person name="Bruccoleri R.E."/>
            <person name="Oakeley E.J."/>
            <person name="Faust A.-M."/>
            <person name="Dessus-Babus S."/>
            <person name="Altorfer M."/>
            <person name="Burckhardt D."/>
            <person name="Oertli M."/>
            <person name="Naumann U."/>
            <person name="Petersen F."/>
            <person name="Wong J."/>
        </authorList>
    </citation>
    <scope>NUCLEOTIDE SEQUENCE</scope>
    <source>
        <strain evidence="4">GSM-AAB239-AS_SAM_17_03QT</strain>
        <tissue evidence="4">Leaf</tissue>
    </source>
</reference>
<proteinExistence type="predicted"/>
<accession>A0AAX6FG37</accession>
<dbReference type="SUPFAM" id="SSF117281">
    <property type="entry name" value="Kelch motif"/>
    <property type="match status" value="1"/>
</dbReference>